<accession>A0ABW8Q3U1</accession>
<dbReference type="Proteomes" id="UP001621964">
    <property type="component" value="Unassembled WGS sequence"/>
</dbReference>
<protein>
    <submittedName>
        <fullName evidence="1">Uncharacterized protein</fullName>
    </submittedName>
</protein>
<evidence type="ECO:0000313" key="2">
    <source>
        <dbReference type="Proteomes" id="UP001621964"/>
    </source>
</evidence>
<dbReference type="EMBL" id="JBJGEB010000005">
    <property type="protein sequence ID" value="MFK7642225.1"/>
    <property type="molecule type" value="Genomic_DNA"/>
</dbReference>
<name>A0ABW8Q3U1_9NEIS</name>
<gene>
    <name evidence="1" type="ORF">ACI43T_06900</name>
</gene>
<proteinExistence type="predicted"/>
<keyword evidence="2" id="KW-1185">Reference proteome</keyword>
<organism evidence="1 2">
    <name type="scientific">Neisseria oralis</name>
    <dbReference type="NCBI Taxonomy" id="1107316"/>
    <lineage>
        <taxon>Bacteria</taxon>
        <taxon>Pseudomonadati</taxon>
        <taxon>Pseudomonadota</taxon>
        <taxon>Betaproteobacteria</taxon>
        <taxon>Neisseriales</taxon>
        <taxon>Neisseriaceae</taxon>
        <taxon>Neisseria</taxon>
    </lineage>
</organism>
<evidence type="ECO:0000313" key="1">
    <source>
        <dbReference type="EMBL" id="MFK7642225.1"/>
    </source>
</evidence>
<sequence>MDNFLEIDYRPFPTKKEIFKHEYRNDPYTENEYMKEFQYYEETPIQNIKLDDSNYIPLTMFLPEGINYLLPIIIKDIQKGAVDGNIPIILEEFIVGLSIDRNLHQMFKFIKKSELLVLKKVLENILFGSCNYIIESVGEVYFFRSLEYLENLLMKS</sequence>
<reference evidence="1 2" key="1">
    <citation type="submission" date="2024-11" db="EMBL/GenBank/DDBJ databases">
        <authorList>
            <person name="Mikucki A.G."/>
            <person name="Kahler C.M."/>
        </authorList>
    </citation>
    <scope>NUCLEOTIDE SEQUENCE [LARGE SCALE GENOMIC DNA]</scope>
    <source>
        <strain evidence="1 2">EXNM717</strain>
    </source>
</reference>
<dbReference type="RefSeq" id="WP_405386090.1">
    <property type="nucleotide sequence ID" value="NZ_JBJGEB010000005.1"/>
</dbReference>
<comment type="caution">
    <text evidence="1">The sequence shown here is derived from an EMBL/GenBank/DDBJ whole genome shotgun (WGS) entry which is preliminary data.</text>
</comment>